<evidence type="ECO:0000313" key="1">
    <source>
        <dbReference type="EMBL" id="TVX85550.1"/>
    </source>
</evidence>
<dbReference type="AlphaFoldDB" id="A0A559IDE3"/>
<name>A0A559IDE3_9BACL</name>
<dbReference type="Proteomes" id="UP000318102">
    <property type="component" value="Unassembled WGS sequence"/>
</dbReference>
<proteinExistence type="predicted"/>
<dbReference type="EMBL" id="VNJK01000007">
    <property type="protein sequence ID" value="TVX85550.1"/>
    <property type="molecule type" value="Genomic_DNA"/>
</dbReference>
<gene>
    <name evidence="1" type="ORF">FPZ44_24650</name>
</gene>
<comment type="caution">
    <text evidence="1">The sequence shown here is derived from an EMBL/GenBank/DDBJ whole genome shotgun (WGS) entry which is preliminary data.</text>
</comment>
<keyword evidence="2" id="KW-1185">Reference proteome</keyword>
<organism evidence="1 2">
    <name type="scientific">Paenibacillus agilis</name>
    <dbReference type="NCBI Taxonomy" id="3020863"/>
    <lineage>
        <taxon>Bacteria</taxon>
        <taxon>Bacillati</taxon>
        <taxon>Bacillota</taxon>
        <taxon>Bacilli</taxon>
        <taxon>Bacillales</taxon>
        <taxon>Paenibacillaceae</taxon>
        <taxon>Paenibacillus</taxon>
    </lineage>
</organism>
<accession>A0A559IDE3</accession>
<evidence type="ECO:0000313" key="2">
    <source>
        <dbReference type="Proteomes" id="UP000318102"/>
    </source>
</evidence>
<protein>
    <submittedName>
        <fullName evidence="1">Uncharacterized protein</fullName>
    </submittedName>
</protein>
<dbReference type="RefSeq" id="WP_144995029.1">
    <property type="nucleotide sequence ID" value="NZ_VNJK01000007.1"/>
</dbReference>
<sequence>MVVYQMHYILLGVYDVVFDVEAKTDAEASTLAIQEMKKDRIYHEDSTVLYQVSVRLPRSDDSLNIF</sequence>
<reference evidence="1 2" key="1">
    <citation type="submission" date="2019-07" db="EMBL/GenBank/DDBJ databases">
        <authorList>
            <person name="Kim J."/>
        </authorList>
    </citation>
    <scope>NUCLEOTIDE SEQUENCE [LARGE SCALE GENOMIC DNA]</scope>
    <source>
        <strain evidence="1 2">N4</strain>
    </source>
</reference>